<dbReference type="EMBL" id="GBXM01058652">
    <property type="protein sequence ID" value="JAH49925.1"/>
    <property type="molecule type" value="Transcribed_RNA"/>
</dbReference>
<reference evidence="1" key="2">
    <citation type="journal article" date="2015" name="Fish Shellfish Immunol.">
        <title>Early steps in the European eel (Anguilla anguilla)-Vibrio vulnificus interaction in the gills: Role of the RtxA13 toxin.</title>
        <authorList>
            <person name="Callol A."/>
            <person name="Pajuelo D."/>
            <person name="Ebbesson L."/>
            <person name="Teles M."/>
            <person name="MacKenzie S."/>
            <person name="Amaro C."/>
        </authorList>
    </citation>
    <scope>NUCLEOTIDE SEQUENCE</scope>
</reference>
<sequence length="28" mass="3185">MCTRQTRKGHNCIDVYTIGQCRSAHCCV</sequence>
<proteinExistence type="predicted"/>
<reference evidence="1" key="1">
    <citation type="submission" date="2014-11" db="EMBL/GenBank/DDBJ databases">
        <authorList>
            <person name="Amaro Gonzalez C."/>
        </authorList>
    </citation>
    <scope>NUCLEOTIDE SEQUENCE</scope>
</reference>
<protein>
    <submittedName>
        <fullName evidence="1">Uncharacterized protein</fullName>
    </submittedName>
</protein>
<name>A0A0E9TAK2_ANGAN</name>
<accession>A0A0E9TAK2</accession>
<evidence type="ECO:0000313" key="1">
    <source>
        <dbReference type="EMBL" id="JAH49925.1"/>
    </source>
</evidence>
<organism evidence="1">
    <name type="scientific">Anguilla anguilla</name>
    <name type="common">European freshwater eel</name>
    <name type="synonym">Muraena anguilla</name>
    <dbReference type="NCBI Taxonomy" id="7936"/>
    <lineage>
        <taxon>Eukaryota</taxon>
        <taxon>Metazoa</taxon>
        <taxon>Chordata</taxon>
        <taxon>Craniata</taxon>
        <taxon>Vertebrata</taxon>
        <taxon>Euteleostomi</taxon>
        <taxon>Actinopterygii</taxon>
        <taxon>Neopterygii</taxon>
        <taxon>Teleostei</taxon>
        <taxon>Anguilliformes</taxon>
        <taxon>Anguillidae</taxon>
        <taxon>Anguilla</taxon>
    </lineage>
</organism>
<dbReference type="AlphaFoldDB" id="A0A0E9TAK2"/>